<comment type="subcellular location">
    <subcellularLocation>
        <location evidence="1">Membrane</location>
        <topology evidence="1">Multi-pass membrane protein</topology>
    </subcellularLocation>
</comment>
<dbReference type="PANTHER" id="PTHR43495">
    <property type="entry name" value="GABA PERMEASE"/>
    <property type="match status" value="1"/>
</dbReference>
<protein>
    <submittedName>
        <fullName evidence="9">Amino acid permease</fullName>
    </submittedName>
</protein>
<dbReference type="KEGG" id="fwa:DCMF_06215"/>
<dbReference type="Gene3D" id="1.20.1740.10">
    <property type="entry name" value="Amino acid/polyamine transporter I"/>
    <property type="match status" value="1"/>
</dbReference>
<name>A0A3G1L154_FORW1</name>
<dbReference type="Pfam" id="PF00324">
    <property type="entry name" value="AA_permease"/>
    <property type="match status" value="1"/>
</dbReference>
<sequence length="464" mass="51214">MEEEGLHRGLQMRHVQLIALGGIIGSCYFLGTGYTVAEIGPGVIFAYMLGGLIVYLVMLCLGELAAAIPISGSFVTYAVDFISPAWACGLGWSYWISWVAYVPSEIIAGGIIMNNFVPGVDAVWWALLFGVMITLINISSVRAFGEMEFWLTIIKISAIIGFCVLAVLILAGIIEPGNRLTGIKLIRENGGVFPKGTGVIFLTMVMTLVNFQGSEIIGLSAGETKNPDKAIPLVIRNVTVRIILLYVIPVCLLVLILPWQNAGLEESVFSLALKNYGLGWAGAVFSFVVLTAAVSCANSGMYATVRTLYALSREGMAPAVFSQVNRYHVPGNATYFSIACCWVVIIYYFLFADSILYTYLLAIAGFMGEVCWISICWSQIKFRKKLREAGYQAEDLKFAVPFFPYLSYFAIGIQIICLMVVIFNQEMRTSLYFGLPAFIVPALIYRIWPRRGRPRLVPERKEKA</sequence>
<feature type="transmembrane region" description="Helical" evidence="7">
    <location>
        <begin position="43"/>
        <end position="62"/>
    </location>
</feature>
<dbReference type="Proteomes" id="UP000323521">
    <property type="component" value="Chromosome"/>
</dbReference>
<dbReference type="GO" id="GO:0055085">
    <property type="term" value="P:transmembrane transport"/>
    <property type="evidence" value="ECO:0007669"/>
    <property type="project" value="InterPro"/>
</dbReference>
<dbReference type="PIRSF" id="PIRSF006060">
    <property type="entry name" value="AA_transporter"/>
    <property type="match status" value="1"/>
</dbReference>
<feature type="domain" description="Amino acid permease/ SLC12A" evidence="8">
    <location>
        <begin position="14"/>
        <end position="455"/>
    </location>
</feature>
<feature type="transmembrane region" description="Helical" evidence="7">
    <location>
        <begin position="17"/>
        <end position="37"/>
    </location>
</feature>
<dbReference type="FunFam" id="1.20.1740.10:FF:000001">
    <property type="entry name" value="Amino acid permease"/>
    <property type="match status" value="1"/>
</dbReference>
<feature type="transmembrane region" description="Helical" evidence="7">
    <location>
        <begin position="74"/>
        <end position="95"/>
    </location>
</feature>
<proteinExistence type="predicted"/>
<feature type="transmembrane region" description="Helical" evidence="7">
    <location>
        <begin position="199"/>
        <end position="221"/>
    </location>
</feature>
<dbReference type="PANTHER" id="PTHR43495:SF5">
    <property type="entry name" value="GAMMA-AMINOBUTYRIC ACID PERMEASE"/>
    <property type="match status" value="1"/>
</dbReference>
<accession>A0A3G1L154</accession>
<evidence type="ECO:0000256" key="6">
    <source>
        <dbReference type="ARBA" id="ARBA00023136"/>
    </source>
</evidence>
<keyword evidence="5 7" id="KW-1133">Transmembrane helix</keyword>
<keyword evidence="2" id="KW-0813">Transport</keyword>
<feature type="transmembrane region" description="Helical" evidence="7">
    <location>
        <begin position="398"/>
        <end position="423"/>
    </location>
</feature>
<evidence type="ECO:0000256" key="1">
    <source>
        <dbReference type="ARBA" id="ARBA00004141"/>
    </source>
</evidence>
<dbReference type="GO" id="GO:0006865">
    <property type="term" value="P:amino acid transport"/>
    <property type="evidence" value="ECO:0007669"/>
    <property type="project" value="UniProtKB-KW"/>
</dbReference>
<keyword evidence="4" id="KW-0029">Amino-acid transport</keyword>
<gene>
    <name evidence="9" type="ORF">DCMF_06215</name>
</gene>
<feature type="transmembrane region" description="Helical" evidence="7">
    <location>
        <begin position="242"/>
        <end position="260"/>
    </location>
</feature>
<evidence type="ECO:0000256" key="2">
    <source>
        <dbReference type="ARBA" id="ARBA00022448"/>
    </source>
</evidence>
<evidence type="ECO:0000259" key="8">
    <source>
        <dbReference type="Pfam" id="PF00324"/>
    </source>
</evidence>
<evidence type="ECO:0000313" key="9">
    <source>
        <dbReference type="EMBL" id="ATW28397.1"/>
    </source>
</evidence>
<evidence type="ECO:0000256" key="4">
    <source>
        <dbReference type="ARBA" id="ARBA00022970"/>
    </source>
</evidence>
<dbReference type="GO" id="GO:0016020">
    <property type="term" value="C:membrane"/>
    <property type="evidence" value="ECO:0007669"/>
    <property type="project" value="UniProtKB-SubCell"/>
</dbReference>
<evidence type="ECO:0000256" key="5">
    <source>
        <dbReference type="ARBA" id="ARBA00022989"/>
    </source>
</evidence>
<dbReference type="AlphaFoldDB" id="A0A3G1L154"/>
<organism evidence="9 10">
    <name type="scientific">Formimonas warabiya</name>
    <dbReference type="NCBI Taxonomy" id="1761012"/>
    <lineage>
        <taxon>Bacteria</taxon>
        <taxon>Bacillati</taxon>
        <taxon>Bacillota</taxon>
        <taxon>Clostridia</taxon>
        <taxon>Eubacteriales</taxon>
        <taxon>Peptococcaceae</taxon>
        <taxon>Candidatus Formimonas</taxon>
    </lineage>
</organism>
<evidence type="ECO:0000256" key="7">
    <source>
        <dbReference type="SAM" id="Phobius"/>
    </source>
</evidence>
<evidence type="ECO:0000256" key="3">
    <source>
        <dbReference type="ARBA" id="ARBA00022692"/>
    </source>
</evidence>
<evidence type="ECO:0000313" key="10">
    <source>
        <dbReference type="Proteomes" id="UP000323521"/>
    </source>
</evidence>
<keyword evidence="10" id="KW-1185">Reference proteome</keyword>
<feature type="transmembrane region" description="Helical" evidence="7">
    <location>
        <begin position="153"/>
        <end position="174"/>
    </location>
</feature>
<reference evidence="9 10" key="1">
    <citation type="submission" date="2016-10" db="EMBL/GenBank/DDBJ databases">
        <title>Complete Genome Sequence of Peptococcaceae strain DCMF.</title>
        <authorList>
            <person name="Edwards R.J."/>
            <person name="Holland S.I."/>
            <person name="Deshpande N.P."/>
            <person name="Wong Y.K."/>
            <person name="Ertan H."/>
            <person name="Manefield M."/>
            <person name="Russell T.L."/>
            <person name="Lee M.J."/>
        </authorList>
    </citation>
    <scope>NUCLEOTIDE SEQUENCE [LARGE SCALE GENOMIC DNA]</scope>
    <source>
        <strain evidence="9 10">DCMF</strain>
    </source>
</reference>
<feature type="transmembrane region" description="Helical" evidence="7">
    <location>
        <begin position="333"/>
        <end position="350"/>
    </location>
</feature>
<dbReference type="InterPro" id="IPR004841">
    <property type="entry name" value="AA-permease/SLC12A_dom"/>
</dbReference>
<dbReference type="EMBL" id="CP017634">
    <property type="protein sequence ID" value="ATW28397.1"/>
    <property type="molecule type" value="Genomic_DNA"/>
</dbReference>
<feature type="transmembrane region" description="Helical" evidence="7">
    <location>
        <begin position="356"/>
        <end position="377"/>
    </location>
</feature>
<feature type="transmembrane region" description="Helical" evidence="7">
    <location>
        <begin position="122"/>
        <end position="141"/>
    </location>
</feature>
<keyword evidence="3 7" id="KW-0812">Transmembrane</keyword>
<feature type="transmembrane region" description="Helical" evidence="7">
    <location>
        <begin position="429"/>
        <end position="448"/>
    </location>
</feature>
<feature type="transmembrane region" description="Helical" evidence="7">
    <location>
        <begin position="280"/>
        <end position="303"/>
    </location>
</feature>
<keyword evidence="6 7" id="KW-0472">Membrane</keyword>